<sequence length="258" mass="30587">YIYNLQPKEYDKIIRRKIKYLLNKFAHFYYSKNIWCIWCHKKIIVNSFIKYKVDCSCNLVWLTILLNMLLFSDSLVTVYSRCVKFEINEYDKSLNKINDSEWRSWVHLMAPRIFCLLFIYITLICVKYVNVNIDSFNFQIYININLLFFFKIDNLQLLISIKIFKKQFYNPFVYVSVELWHHNNMIFNDLYTHIQKFFQTYVVAVEYTGPSWERSVICTIDDFGAGAASGGSEGCALIQLYKGSSQQQSILIKPGTSI</sequence>
<feature type="transmembrane region" description="Helical" evidence="1">
    <location>
        <begin position="104"/>
        <end position="129"/>
    </location>
</feature>
<protein>
    <submittedName>
        <fullName evidence="2">Uncharacterized protein</fullName>
    </submittedName>
</protein>
<keyword evidence="1" id="KW-0812">Transmembrane</keyword>
<proteinExistence type="predicted"/>
<dbReference type="Proteomes" id="UP000475862">
    <property type="component" value="Unassembled WGS sequence"/>
</dbReference>
<name>A0A6G0TH37_APHGL</name>
<keyword evidence="1" id="KW-0472">Membrane</keyword>
<evidence type="ECO:0000313" key="2">
    <source>
        <dbReference type="EMBL" id="KAE9532406.1"/>
    </source>
</evidence>
<evidence type="ECO:0000256" key="1">
    <source>
        <dbReference type="SAM" id="Phobius"/>
    </source>
</evidence>
<accession>A0A6G0TH37</accession>
<reference evidence="2 3" key="1">
    <citation type="submission" date="2019-08" db="EMBL/GenBank/DDBJ databases">
        <title>The genome of the soybean aphid Biotype 1, its phylome, world population structure and adaptation to the North American continent.</title>
        <authorList>
            <person name="Giordano R."/>
            <person name="Donthu R.K."/>
            <person name="Hernandez A.G."/>
            <person name="Wright C.L."/>
            <person name="Zimin A.V."/>
        </authorList>
    </citation>
    <scope>NUCLEOTIDE SEQUENCE [LARGE SCALE GENOMIC DNA]</scope>
    <source>
        <tissue evidence="2">Whole aphids</tissue>
    </source>
</reference>
<dbReference type="EMBL" id="VYZN01000039">
    <property type="protein sequence ID" value="KAE9532406.1"/>
    <property type="molecule type" value="Genomic_DNA"/>
</dbReference>
<organism evidence="2 3">
    <name type="scientific">Aphis glycines</name>
    <name type="common">Soybean aphid</name>
    <dbReference type="NCBI Taxonomy" id="307491"/>
    <lineage>
        <taxon>Eukaryota</taxon>
        <taxon>Metazoa</taxon>
        <taxon>Ecdysozoa</taxon>
        <taxon>Arthropoda</taxon>
        <taxon>Hexapoda</taxon>
        <taxon>Insecta</taxon>
        <taxon>Pterygota</taxon>
        <taxon>Neoptera</taxon>
        <taxon>Paraneoptera</taxon>
        <taxon>Hemiptera</taxon>
        <taxon>Sternorrhyncha</taxon>
        <taxon>Aphidomorpha</taxon>
        <taxon>Aphidoidea</taxon>
        <taxon>Aphididae</taxon>
        <taxon>Aphidini</taxon>
        <taxon>Aphis</taxon>
        <taxon>Aphis</taxon>
    </lineage>
</organism>
<gene>
    <name evidence="2" type="ORF">AGLY_010029</name>
</gene>
<evidence type="ECO:0000313" key="3">
    <source>
        <dbReference type="Proteomes" id="UP000475862"/>
    </source>
</evidence>
<keyword evidence="1" id="KW-1133">Transmembrane helix</keyword>
<dbReference type="AlphaFoldDB" id="A0A6G0TH37"/>
<keyword evidence="3" id="KW-1185">Reference proteome</keyword>
<comment type="caution">
    <text evidence="2">The sequence shown here is derived from an EMBL/GenBank/DDBJ whole genome shotgun (WGS) entry which is preliminary data.</text>
</comment>
<feature type="transmembrane region" description="Helical" evidence="1">
    <location>
        <begin position="59"/>
        <end position="83"/>
    </location>
</feature>
<feature type="non-terminal residue" evidence="2">
    <location>
        <position position="1"/>
    </location>
</feature>